<evidence type="ECO:0000313" key="1">
    <source>
        <dbReference type="EMBL" id="KDR22163.1"/>
    </source>
</evidence>
<accession>A0A067RGN6</accession>
<organism evidence="1 2">
    <name type="scientific">Zootermopsis nevadensis</name>
    <name type="common">Dampwood termite</name>
    <dbReference type="NCBI Taxonomy" id="136037"/>
    <lineage>
        <taxon>Eukaryota</taxon>
        <taxon>Metazoa</taxon>
        <taxon>Ecdysozoa</taxon>
        <taxon>Arthropoda</taxon>
        <taxon>Hexapoda</taxon>
        <taxon>Insecta</taxon>
        <taxon>Pterygota</taxon>
        <taxon>Neoptera</taxon>
        <taxon>Polyneoptera</taxon>
        <taxon>Dictyoptera</taxon>
        <taxon>Blattodea</taxon>
        <taxon>Blattoidea</taxon>
        <taxon>Termitoidae</taxon>
        <taxon>Termopsidae</taxon>
        <taxon>Zootermopsis</taxon>
    </lineage>
</organism>
<dbReference type="AlphaFoldDB" id="A0A067RGN6"/>
<dbReference type="Proteomes" id="UP000027135">
    <property type="component" value="Unassembled WGS sequence"/>
</dbReference>
<proteinExistence type="predicted"/>
<dbReference type="EMBL" id="KK852519">
    <property type="protein sequence ID" value="KDR22163.1"/>
    <property type="molecule type" value="Genomic_DNA"/>
</dbReference>
<name>A0A067RGN6_ZOONE</name>
<evidence type="ECO:0000313" key="2">
    <source>
        <dbReference type="Proteomes" id="UP000027135"/>
    </source>
</evidence>
<reference evidence="1 2" key="1">
    <citation type="journal article" date="2014" name="Nat. Commun.">
        <title>Molecular traces of alternative social organization in a termite genome.</title>
        <authorList>
            <person name="Terrapon N."/>
            <person name="Li C."/>
            <person name="Robertson H.M."/>
            <person name="Ji L."/>
            <person name="Meng X."/>
            <person name="Booth W."/>
            <person name="Chen Z."/>
            <person name="Childers C.P."/>
            <person name="Glastad K.M."/>
            <person name="Gokhale K."/>
            <person name="Gowin J."/>
            <person name="Gronenberg W."/>
            <person name="Hermansen R.A."/>
            <person name="Hu H."/>
            <person name="Hunt B.G."/>
            <person name="Huylmans A.K."/>
            <person name="Khalil S.M."/>
            <person name="Mitchell R.D."/>
            <person name="Munoz-Torres M.C."/>
            <person name="Mustard J.A."/>
            <person name="Pan H."/>
            <person name="Reese J.T."/>
            <person name="Scharf M.E."/>
            <person name="Sun F."/>
            <person name="Vogel H."/>
            <person name="Xiao J."/>
            <person name="Yang W."/>
            <person name="Yang Z."/>
            <person name="Yang Z."/>
            <person name="Zhou J."/>
            <person name="Zhu J."/>
            <person name="Brent C.S."/>
            <person name="Elsik C.G."/>
            <person name="Goodisman M.A."/>
            <person name="Liberles D.A."/>
            <person name="Roe R.M."/>
            <person name="Vargo E.L."/>
            <person name="Vilcinskas A."/>
            <person name="Wang J."/>
            <person name="Bornberg-Bauer E."/>
            <person name="Korb J."/>
            <person name="Zhang G."/>
            <person name="Liebig J."/>
        </authorList>
    </citation>
    <scope>NUCLEOTIDE SEQUENCE [LARGE SCALE GENOMIC DNA]</scope>
    <source>
        <tissue evidence="1">Whole organism</tissue>
    </source>
</reference>
<protein>
    <submittedName>
        <fullName evidence="1">Uncharacterized protein</fullName>
    </submittedName>
</protein>
<sequence length="177" mass="19363">MYNLERTSYTALINTFKEGETFVLLSCDVIFGLKAASDASKVISCSETGVSEEGRGNRSLRSFRSFVLRCVCSMAGKWDSLVRATVGVAAEREWTAGPGRAAVVARKNSHLFPYLCFVSLRYINCAPTNEMTCFVMCPDPEFSCSSLHIIPACCSGFNADKYGRVASDVGTCFRDVL</sequence>
<gene>
    <name evidence="1" type="ORF">L798_02726</name>
</gene>
<dbReference type="InParanoid" id="A0A067RGN6"/>
<keyword evidence="2" id="KW-1185">Reference proteome</keyword>